<proteinExistence type="predicted"/>
<dbReference type="InterPro" id="IPR001680">
    <property type="entry name" value="WD40_rpt"/>
</dbReference>
<dbReference type="Proteomes" id="UP001165368">
    <property type="component" value="Unassembled WGS sequence"/>
</dbReference>
<feature type="repeat" description="WD" evidence="3">
    <location>
        <begin position="610"/>
        <end position="651"/>
    </location>
</feature>
<dbReference type="InterPro" id="IPR036322">
    <property type="entry name" value="WD40_repeat_dom_sf"/>
</dbReference>
<evidence type="ECO:0000313" key="6">
    <source>
        <dbReference type="EMBL" id="MCG2624340.1"/>
    </source>
</evidence>
<protein>
    <submittedName>
        <fullName evidence="6">CHAT domain-containing protein</fullName>
    </submittedName>
</protein>
<dbReference type="InterPro" id="IPR019775">
    <property type="entry name" value="WD40_repeat_CS"/>
</dbReference>
<dbReference type="PANTHER" id="PTHR44129">
    <property type="entry name" value="WD REPEAT-CONTAINING PROTEIN POP1"/>
    <property type="match status" value="1"/>
</dbReference>
<dbReference type="Pfam" id="PF00400">
    <property type="entry name" value="WD40"/>
    <property type="match status" value="6"/>
</dbReference>
<evidence type="ECO:0000256" key="4">
    <source>
        <dbReference type="SAM" id="MobiDB-lite"/>
    </source>
</evidence>
<keyword evidence="7" id="KW-1185">Reference proteome</keyword>
<reference evidence="6" key="1">
    <citation type="submission" date="2022-01" db="EMBL/GenBank/DDBJ databases">
        <authorList>
            <person name="Jo J.-H."/>
            <person name="Im W.-T."/>
        </authorList>
    </citation>
    <scope>NUCLEOTIDE SEQUENCE</scope>
    <source>
        <strain evidence="6">I2-34</strain>
    </source>
</reference>
<feature type="domain" description="CHAT" evidence="5">
    <location>
        <begin position="101"/>
        <end position="350"/>
    </location>
</feature>
<feature type="repeat" description="WD" evidence="3">
    <location>
        <begin position="811"/>
        <end position="852"/>
    </location>
</feature>
<feature type="region of interest" description="Disordered" evidence="4">
    <location>
        <begin position="379"/>
        <end position="402"/>
    </location>
</feature>
<dbReference type="InterPro" id="IPR020472">
    <property type="entry name" value="WD40_PAC1"/>
</dbReference>
<dbReference type="InterPro" id="IPR015943">
    <property type="entry name" value="WD40/YVTN_repeat-like_dom_sf"/>
</dbReference>
<dbReference type="EMBL" id="JAKLTQ010000023">
    <property type="protein sequence ID" value="MCG2624340.1"/>
    <property type="molecule type" value="Genomic_DNA"/>
</dbReference>
<organism evidence="6 7">
    <name type="scientific">Arthrobacter hankyongi</name>
    <dbReference type="NCBI Taxonomy" id="2904801"/>
    <lineage>
        <taxon>Bacteria</taxon>
        <taxon>Bacillati</taxon>
        <taxon>Actinomycetota</taxon>
        <taxon>Actinomycetes</taxon>
        <taxon>Micrococcales</taxon>
        <taxon>Micrococcaceae</taxon>
        <taxon>Arthrobacter</taxon>
    </lineage>
</organism>
<feature type="repeat" description="WD" evidence="3">
    <location>
        <begin position="780"/>
        <end position="811"/>
    </location>
</feature>
<evidence type="ECO:0000259" key="5">
    <source>
        <dbReference type="Pfam" id="PF12770"/>
    </source>
</evidence>
<evidence type="ECO:0000256" key="3">
    <source>
        <dbReference type="PROSITE-ProRule" id="PRU00221"/>
    </source>
</evidence>
<feature type="repeat" description="WD" evidence="3">
    <location>
        <begin position="852"/>
        <end position="888"/>
    </location>
</feature>
<dbReference type="PROSITE" id="PS50294">
    <property type="entry name" value="WD_REPEATS_REGION"/>
    <property type="match status" value="4"/>
</dbReference>
<evidence type="ECO:0000256" key="1">
    <source>
        <dbReference type="ARBA" id="ARBA00022574"/>
    </source>
</evidence>
<name>A0ABS9LCD9_9MICC</name>
<dbReference type="PRINTS" id="PR00320">
    <property type="entry name" value="GPROTEINBRPT"/>
</dbReference>
<dbReference type="RefSeq" id="WP_237826117.1">
    <property type="nucleotide sequence ID" value="NZ_JAKLTQ010000023.1"/>
</dbReference>
<sequence>MSEKVVVDGDIELEIGSGSQRGEYTVRVIRARAGGEPSARFRLDVDELLNRRSDLERTILASAVSARRTVPRSEEPVRQAGEQLFMALFTGAIGGAYRASLGAAQQAGDELRLVLRLAAPELAALPWEMLYDPETGSYLCRTEPLVRRIPAADYNPRPLKVAPPLRILGVVSSPRGLQTLDVEAEKAHLEEALAGPVAAGLVELVWTPEATWDGIHEQLLAGPWHVLHFIGHGDYDLGSDEGLIALVDAHGRYALVEASRIAYLLSAARPIPRLVVLNSCSTGQAGTEDLFSGTAAALVRGGISAVAAMQFTVSDGAAIAFARGFYTAIAHGRRVDEAVRNGRISITGNSGSTLEWVTPVVYVRGTAASLFALTVPRRAAGTRRQKPDASPKPGPVQSDREQDQLRTLYLQARNAHQQNQFETAIGLLDKLLAADPGYRDGALLRDTAIRRHEHSATYQDARKAEDDGDWAAAARGYALLEADPHFADAADRRRTCESRQQMAALQAALRQHAEAMEWQAVLDLAAELKALEPDAADPDGLATRARLELRYKQAAGADNATDPAIQPETEILTTSTSLQGAKTRSDTAQSSRSQTPARNTAQQAGTRLLTVRHASAVNSVTFSPDGTCVATASWDETARIWDAATGGELLRVRHDNVVNAVAFSPEGSRMATASSDETARIWDAGSGIQLLELQHGSSINGLAFSPDGNQLATASEETRIWDSHSGALLLRVRQDDPARGVAFNADGSFLASAGDDIRLLNMHSGALLLRIGRHVMATGVAFSPDGTSIAAGSDDRMAWIWNATTGKKLTKIRHESSVRAVAFSPGGTRLATGGGDRTARLWDIATGAQLLQVHHDGWVSAVSFRPDGGWLATASRDGTARIWHITGV</sequence>
<dbReference type="PROSITE" id="PS00678">
    <property type="entry name" value="WD_REPEATS_1"/>
    <property type="match status" value="3"/>
</dbReference>
<feature type="compositionally biased region" description="Polar residues" evidence="4">
    <location>
        <begin position="571"/>
        <end position="604"/>
    </location>
</feature>
<gene>
    <name evidence="6" type="ORF">LVY72_20830</name>
</gene>
<keyword evidence="2" id="KW-0677">Repeat</keyword>
<dbReference type="SUPFAM" id="SSF50978">
    <property type="entry name" value="WD40 repeat-like"/>
    <property type="match status" value="1"/>
</dbReference>
<dbReference type="SMART" id="SM00320">
    <property type="entry name" value="WD40"/>
    <property type="match status" value="7"/>
</dbReference>
<dbReference type="CDD" id="cd00200">
    <property type="entry name" value="WD40"/>
    <property type="match status" value="1"/>
</dbReference>
<evidence type="ECO:0000313" key="7">
    <source>
        <dbReference type="Proteomes" id="UP001165368"/>
    </source>
</evidence>
<dbReference type="Gene3D" id="2.130.10.10">
    <property type="entry name" value="YVTN repeat-like/Quinoprotein amine dehydrogenase"/>
    <property type="match status" value="2"/>
</dbReference>
<comment type="caution">
    <text evidence="6">The sequence shown here is derived from an EMBL/GenBank/DDBJ whole genome shotgun (WGS) entry which is preliminary data.</text>
</comment>
<dbReference type="Pfam" id="PF12770">
    <property type="entry name" value="CHAT"/>
    <property type="match status" value="1"/>
</dbReference>
<dbReference type="InterPro" id="IPR024983">
    <property type="entry name" value="CHAT_dom"/>
</dbReference>
<keyword evidence="1 3" id="KW-0853">WD repeat</keyword>
<accession>A0ABS9LCD9</accession>
<evidence type="ECO:0000256" key="2">
    <source>
        <dbReference type="ARBA" id="ARBA00022737"/>
    </source>
</evidence>
<dbReference type="InterPro" id="IPR050349">
    <property type="entry name" value="WD_LIS1/nudF_dynein_reg"/>
</dbReference>
<feature type="repeat" description="WD" evidence="3">
    <location>
        <begin position="651"/>
        <end position="692"/>
    </location>
</feature>
<dbReference type="PROSITE" id="PS50082">
    <property type="entry name" value="WD_REPEATS_2"/>
    <property type="match status" value="5"/>
</dbReference>
<feature type="region of interest" description="Disordered" evidence="4">
    <location>
        <begin position="558"/>
        <end position="604"/>
    </location>
</feature>